<dbReference type="Proteomes" id="UP000663852">
    <property type="component" value="Unassembled WGS sequence"/>
</dbReference>
<evidence type="ECO:0000256" key="1">
    <source>
        <dbReference type="ARBA" id="ARBA00004651"/>
    </source>
</evidence>
<feature type="transmembrane region" description="Helical" evidence="10">
    <location>
        <begin position="54"/>
        <end position="72"/>
    </location>
</feature>
<dbReference type="GO" id="GO:0098719">
    <property type="term" value="P:sodium ion import across plasma membrane"/>
    <property type="evidence" value="ECO:0007669"/>
    <property type="project" value="TreeGrafter"/>
</dbReference>
<dbReference type="GO" id="GO:0005886">
    <property type="term" value="C:plasma membrane"/>
    <property type="evidence" value="ECO:0007669"/>
    <property type="project" value="UniProtKB-SubCell"/>
</dbReference>
<protein>
    <recommendedName>
        <fullName evidence="11">Cation/H+ exchanger transmembrane domain-containing protein</fullName>
    </recommendedName>
</protein>
<evidence type="ECO:0000259" key="11">
    <source>
        <dbReference type="Pfam" id="PF00999"/>
    </source>
</evidence>
<dbReference type="GO" id="GO:0015385">
    <property type="term" value="F:sodium:proton antiporter activity"/>
    <property type="evidence" value="ECO:0007669"/>
    <property type="project" value="InterPro"/>
</dbReference>
<dbReference type="OrthoDB" id="441412at2759"/>
<feature type="domain" description="Cation/H+ exchanger transmembrane" evidence="11">
    <location>
        <begin position="158"/>
        <end position="444"/>
    </location>
</feature>
<evidence type="ECO:0000256" key="10">
    <source>
        <dbReference type="SAM" id="Phobius"/>
    </source>
</evidence>
<dbReference type="SUPFAM" id="SSF51206">
    <property type="entry name" value="cAMP-binding domain-like"/>
    <property type="match status" value="1"/>
</dbReference>
<feature type="transmembrane region" description="Helical" evidence="10">
    <location>
        <begin position="123"/>
        <end position="145"/>
    </location>
</feature>
<dbReference type="Gene3D" id="6.10.140.1330">
    <property type="match status" value="1"/>
</dbReference>
<accession>A0A815MY18</accession>
<feature type="transmembrane region" description="Helical" evidence="10">
    <location>
        <begin position="349"/>
        <end position="374"/>
    </location>
</feature>
<comment type="caution">
    <text evidence="12">The sequence shown here is derived from an EMBL/GenBank/DDBJ whole genome shotgun (WGS) entry which is preliminary data.</text>
</comment>
<keyword evidence="5 10" id="KW-1133">Transmembrane helix</keyword>
<evidence type="ECO:0000256" key="5">
    <source>
        <dbReference type="ARBA" id="ARBA00022989"/>
    </source>
</evidence>
<sequence length="832" mass="92945">MGSRKVDRLGFYFGNPINETYCTHKNHSSLISETIPNNSTTTNNHDSEGSHGTVILFLSYSVLAACTYEIIVCKLLKNRLPIPFTVVVLILGLVIGVIAHHIKGNPNEFLAGEIELSEINPHLLFYIFLPALIFHSAFNCHFHIVKQQLLSATSRSRCLEGFLFGSTLSANDAIAVIPLLQDSDASKLLTSLVESESILSDGSTFVAFLTFKNIVVGGDHSAKIIIIDIIKYSIGGPAFGFACGIICVFILNRIYNKLNVEITITFGVAYLIFYVADVGLGISGALALGAMGLYMAKYKYCISSKVQLPLASAWRMVIYIINILIFTITGIILAKSFLGTIATISGRDFGFSIVLYLVILIARALTIAILYPLMRRTGVHLSWKDCIILIWSNLRGSMALILVLIVFLDSRIDLQTRDRFLFHASIIVLLTLVVNGTSSKFLVRILGLNRGKKGSQIILVQALEHMRRQTLQQLASMKQDEKFADVDWKMLSDYLPDKLLEELDQEQNTTIRRDLSCHSNLNFLVQNEEISRAQTTTMEGNLKRVPTIYQLNSMPTSSLEKPNILPLRCTWFQPKEVLVQSNQTIGNAFLIIRGIVECDDDPIPTCYKSGAMIGIDSVFFEHMSARRTYKAGSGLVEAYAIDRDLLSTLLNDDNLSRSIYDEIALHALINNYQTRLQLTHAQLQLVLSEIASFYKNESDLEVHLKATDRLFLLSGTLVCHSDNKETTINSIEFLSLTSSTMYKLNSSGIVYTWTRDDEMYSPDVKLSKLDVPVHHTESISVQPFYPNFLGDTVGQFISRHHSSLVTRPVSKSNLLQFIPTEIAVNVDNIEMF</sequence>
<evidence type="ECO:0000256" key="8">
    <source>
        <dbReference type="ARBA" id="ARBA00023136"/>
    </source>
</evidence>
<evidence type="ECO:0000313" key="13">
    <source>
        <dbReference type="Proteomes" id="UP000663852"/>
    </source>
</evidence>
<evidence type="ECO:0000313" key="12">
    <source>
        <dbReference type="EMBL" id="CAF1429561.1"/>
    </source>
</evidence>
<keyword evidence="6" id="KW-0915">Sodium</keyword>
<proteinExistence type="predicted"/>
<evidence type="ECO:0000256" key="6">
    <source>
        <dbReference type="ARBA" id="ARBA00023053"/>
    </source>
</evidence>
<dbReference type="InterPro" id="IPR018422">
    <property type="entry name" value="Cation/H_exchanger_CPA1"/>
</dbReference>
<feature type="domain" description="Cation/H+ exchanger transmembrane" evidence="11">
    <location>
        <begin position="71"/>
        <end position="153"/>
    </location>
</feature>
<gene>
    <name evidence="12" type="ORF">EDS130_LOCUS38107</name>
</gene>
<dbReference type="EMBL" id="CAJNOJ010000390">
    <property type="protein sequence ID" value="CAF1429561.1"/>
    <property type="molecule type" value="Genomic_DNA"/>
</dbReference>
<dbReference type="GO" id="GO:0051453">
    <property type="term" value="P:regulation of intracellular pH"/>
    <property type="evidence" value="ECO:0007669"/>
    <property type="project" value="TreeGrafter"/>
</dbReference>
<comment type="subcellular location">
    <subcellularLocation>
        <location evidence="1">Cell membrane</location>
        <topology evidence="1">Multi-pass membrane protein</topology>
    </subcellularLocation>
</comment>
<dbReference type="PANTHER" id="PTHR10110:SF86">
    <property type="entry name" value="SODIUM_HYDROGEN EXCHANGER 7"/>
    <property type="match status" value="1"/>
</dbReference>
<evidence type="ECO:0000256" key="2">
    <source>
        <dbReference type="ARBA" id="ARBA00022448"/>
    </source>
</evidence>
<feature type="transmembrane region" description="Helical" evidence="10">
    <location>
        <begin position="271"/>
        <end position="296"/>
    </location>
</feature>
<name>A0A815MY18_ADIRI</name>
<evidence type="ECO:0000256" key="9">
    <source>
        <dbReference type="ARBA" id="ARBA00023201"/>
    </source>
</evidence>
<keyword evidence="2" id="KW-0813">Transport</keyword>
<organism evidence="12 13">
    <name type="scientific">Adineta ricciae</name>
    <name type="common">Rotifer</name>
    <dbReference type="NCBI Taxonomy" id="249248"/>
    <lineage>
        <taxon>Eukaryota</taxon>
        <taxon>Metazoa</taxon>
        <taxon>Spiralia</taxon>
        <taxon>Gnathifera</taxon>
        <taxon>Rotifera</taxon>
        <taxon>Eurotatoria</taxon>
        <taxon>Bdelloidea</taxon>
        <taxon>Adinetida</taxon>
        <taxon>Adinetidae</taxon>
        <taxon>Adineta</taxon>
    </lineage>
</organism>
<keyword evidence="4 10" id="KW-0812">Transmembrane</keyword>
<dbReference type="Pfam" id="PF00999">
    <property type="entry name" value="Na_H_Exchanger"/>
    <property type="match status" value="2"/>
</dbReference>
<dbReference type="AlphaFoldDB" id="A0A815MY18"/>
<evidence type="ECO:0000256" key="3">
    <source>
        <dbReference type="ARBA" id="ARBA00022475"/>
    </source>
</evidence>
<feature type="transmembrane region" description="Helical" evidence="10">
    <location>
        <begin position="420"/>
        <end position="443"/>
    </location>
</feature>
<dbReference type="InterPro" id="IPR018490">
    <property type="entry name" value="cNMP-bd_dom_sf"/>
</dbReference>
<dbReference type="InterPro" id="IPR006153">
    <property type="entry name" value="Cation/H_exchanger_TM"/>
</dbReference>
<dbReference type="PANTHER" id="PTHR10110">
    <property type="entry name" value="SODIUM/HYDROGEN EXCHANGER"/>
    <property type="match status" value="1"/>
</dbReference>
<feature type="transmembrane region" description="Helical" evidence="10">
    <location>
        <begin position="229"/>
        <end position="251"/>
    </location>
</feature>
<keyword evidence="8 10" id="KW-0472">Membrane</keyword>
<reference evidence="12" key="1">
    <citation type="submission" date="2021-02" db="EMBL/GenBank/DDBJ databases">
        <authorList>
            <person name="Nowell W R."/>
        </authorList>
    </citation>
    <scope>NUCLEOTIDE SEQUENCE</scope>
</reference>
<keyword evidence="3" id="KW-1003">Cell membrane</keyword>
<evidence type="ECO:0000256" key="4">
    <source>
        <dbReference type="ARBA" id="ARBA00022692"/>
    </source>
</evidence>
<keyword evidence="7" id="KW-0406">Ion transport</keyword>
<dbReference type="GO" id="GO:0015386">
    <property type="term" value="F:potassium:proton antiporter activity"/>
    <property type="evidence" value="ECO:0007669"/>
    <property type="project" value="TreeGrafter"/>
</dbReference>
<feature type="transmembrane region" description="Helical" evidence="10">
    <location>
        <begin position="317"/>
        <end position="337"/>
    </location>
</feature>
<feature type="transmembrane region" description="Helical" evidence="10">
    <location>
        <begin position="386"/>
        <end position="408"/>
    </location>
</feature>
<evidence type="ECO:0000256" key="7">
    <source>
        <dbReference type="ARBA" id="ARBA00023065"/>
    </source>
</evidence>
<feature type="transmembrane region" description="Helical" evidence="10">
    <location>
        <begin position="84"/>
        <end position="103"/>
    </location>
</feature>
<keyword evidence="9" id="KW-0739">Sodium transport</keyword>